<feature type="coiled-coil region" evidence="1">
    <location>
        <begin position="307"/>
        <end position="348"/>
    </location>
</feature>
<dbReference type="Proteomes" id="UP000256326">
    <property type="component" value="Unassembled WGS sequence"/>
</dbReference>
<feature type="coiled-coil region" evidence="1">
    <location>
        <begin position="225"/>
        <end position="282"/>
    </location>
</feature>
<evidence type="ECO:0000256" key="1">
    <source>
        <dbReference type="SAM" id="Coils"/>
    </source>
</evidence>
<dbReference type="RefSeq" id="WP_116035231.1">
    <property type="nucleotide sequence ID" value="NZ_JBHLVV010000107.1"/>
</dbReference>
<comment type="caution">
    <text evidence="3">The sequence shown here is derived from an EMBL/GenBank/DDBJ whole genome shotgun (WGS) entry which is preliminary data.</text>
</comment>
<dbReference type="InterPro" id="IPR038729">
    <property type="entry name" value="Rad50/SbcC_AAA"/>
</dbReference>
<keyword evidence="4" id="KW-1185">Reference proteome</keyword>
<name>A0A3D9CWQ3_9FLAO</name>
<accession>A0A3D9CWQ3</accession>
<proteinExistence type="predicted"/>
<dbReference type="Pfam" id="PF13476">
    <property type="entry name" value="AAA_23"/>
    <property type="match status" value="1"/>
</dbReference>
<dbReference type="OrthoDB" id="9795626at2"/>
<sequence>MLPIKLTIEGLYSYQTRQIIDFSELTQAGLFGIFGSVGSGKSSILEAVSFALYGETERMNSKDSRAYNMMNLRSNRSFIEFDFQNYENRKFRAVREFKRNSKRFDKVEISNSIFYEEKNNEWIPMEHNNASEILGLSYDNFKRTIIIPQGQFKEFLELGARDRTQMMKEIFGLHKYDLQDKVSELSRSNDVFLAELKGKLGTFEEVSEELIYQKRDEAGLSKMNFEKEKEIHNQLETQFQKLKNLKTDSDNLKIKESEFQIKENENEKFQKLEQDLEVFENAERSFKSLLTEQKRLSIEISKNVKVQELTKVEFDSLSENLNNLKKNISNLENDFNQLENSKQKAIELLSISKVLDFEIQKNLLLERIGKGEETISNSKYREIEIQKNIDSEINIISDLKSKKTDTKILMEVENWFQTQKNFQNELHQNQKNINSKLEEIASQESLLNQFPKNWKSDFSEKITSLNERKLNLQNQKSHLELSQKLAEFAQNIESGKPCPLCGSTEHPEILVSENVLESMKKLNSEILEIEQELEKIRIDESQVSKIIELKQAFNNQKVELENQKLETVKKLQFHSEQFIWKQFDKENENNFQIQKNQALELEKNISSAEKILDDNRKIFENQQKETKRFEDAIAEFRNKKISLETSVFDLKVSLKVLDFKDFENSNSEEIKIESETLSEKNTSVESQYKQLQKDLLEITPKVASKETLLSQISKHIVELQKSEKENTEKLESILSKSSFKNIEEVEIILAQDFDVQTIRKEIQDFKISFNTLKEIISSLKLKLKESDFDESSFLAKQELFLSSQENISELQKQLTIVEQQLSDLQKSFDIKKELIVEQDKLMLRKSNLDTLFNLFKGSGFVQYVSSIYLKQLCDNANVRFHRMTKNQLSLQINEKNEFEIIDYLNEGKTRSVKTLSGGQSFQVSLSLALALAESVQSQAKSDKNFFFIDEGFGTQDPESVNLVFETLMNLQKENRIVGIISHVEELKEKIPISLNVTKDEENGSFLSLRVGEF</sequence>
<feature type="coiled-coil region" evidence="1">
    <location>
        <begin position="512"/>
        <end position="570"/>
    </location>
</feature>
<dbReference type="AlphaFoldDB" id="A0A3D9CWQ3"/>
<dbReference type="PANTHER" id="PTHR32114:SF2">
    <property type="entry name" value="ABC TRANSPORTER ABCH.3"/>
    <property type="match status" value="1"/>
</dbReference>
<dbReference type="Pfam" id="PF13558">
    <property type="entry name" value="SbcC_Walker_B"/>
    <property type="match status" value="1"/>
</dbReference>
<evidence type="ECO:0000259" key="2">
    <source>
        <dbReference type="Pfam" id="PF13476"/>
    </source>
</evidence>
<protein>
    <submittedName>
        <fullName evidence="3">SMC family ATPase</fullName>
    </submittedName>
</protein>
<dbReference type="EMBL" id="QNUG01000019">
    <property type="protein sequence ID" value="REC70210.1"/>
    <property type="molecule type" value="Genomic_DNA"/>
</dbReference>
<organism evidence="3 4">
    <name type="scientific">Epilithonimonas hispanica</name>
    <dbReference type="NCBI Taxonomy" id="358687"/>
    <lineage>
        <taxon>Bacteria</taxon>
        <taxon>Pseudomonadati</taxon>
        <taxon>Bacteroidota</taxon>
        <taxon>Flavobacteriia</taxon>
        <taxon>Flavobacteriales</taxon>
        <taxon>Weeksellaceae</taxon>
        <taxon>Chryseobacterium group</taxon>
        <taxon>Epilithonimonas</taxon>
    </lineage>
</organism>
<feature type="domain" description="Rad50/SbcC-type AAA" evidence="2">
    <location>
        <begin position="5"/>
        <end position="274"/>
    </location>
</feature>
<dbReference type="Gene3D" id="3.40.50.300">
    <property type="entry name" value="P-loop containing nucleotide triphosphate hydrolases"/>
    <property type="match status" value="2"/>
</dbReference>
<reference evidence="3 4" key="1">
    <citation type="journal article" date="2006" name="Int. J. Syst. Evol. Microbiol.">
        <title>Chryseobacterium hispanicum sp. nov., isolated from the drinking water distribution system of Sevilla, Spain.</title>
        <authorList>
            <person name="Gallego V."/>
            <person name="Garcia M.T."/>
            <person name="Ventosa A."/>
        </authorList>
    </citation>
    <scope>NUCLEOTIDE SEQUENCE [LARGE SCALE GENOMIC DNA]</scope>
    <source>
        <strain evidence="3 4">KCTC 22104</strain>
    </source>
</reference>
<keyword evidence="1" id="KW-0175">Coiled coil</keyword>
<dbReference type="PANTHER" id="PTHR32114">
    <property type="entry name" value="ABC TRANSPORTER ABCH.3"/>
    <property type="match status" value="1"/>
</dbReference>
<dbReference type="SUPFAM" id="SSF52540">
    <property type="entry name" value="P-loop containing nucleoside triphosphate hydrolases"/>
    <property type="match status" value="1"/>
</dbReference>
<dbReference type="GO" id="GO:0006302">
    <property type="term" value="P:double-strand break repair"/>
    <property type="evidence" value="ECO:0007669"/>
    <property type="project" value="InterPro"/>
</dbReference>
<dbReference type="InterPro" id="IPR027417">
    <property type="entry name" value="P-loop_NTPase"/>
</dbReference>
<dbReference type="GO" id="GO:0016887">
    <property type="term" value="F:ATP hydrolysis activity"/>
    <property type="evidence" value="ECO:0007669"/>
    <property type="project" value="InterPro"/>
</dbReference>
<gene>
    <name evidence="3" type="ORF">DRF58_10375</name>
</gene>
<evidence type="ECO:0000313" key="3">
    <source>
        <dbReference type="EMBL" id="REC70210.1"/>
    </source>
</evidence>
<evidence type="ECO:0000313" key="4">
    <source>
        <dbReference type="Proteomes" id="UP000256326"/>
    </source>
</evidence>
<feature type="coiled-coil region" evidence="1">
    <location>
        <begin position="455"/>
        <end position="482"/>
    </location>
</feature>
<dbReference type="SUPFAM" id="SSF75712">
    <property type="entry name" value="Rad50 coiled-coil Zn hook"/>
    <property type="match status" value="1"/>
</dbReference>